<dbReference type="InterPro" id="IPR004792">
    <property type="entry name" value="BaiN-like"/>
</dbReference>
<dbReference type="Pfam" id="PF22780">
    <property type="entry name" value="HI0933_like_1st"/>
    <property type="match status" value="1"/>
</dbReference>
<dbReference type="InterPro" id="IPR023166">
    <property type="entry name" value="BaiN-like_dom_sf"/>
</dbReference>
<sequence length="410" mass="45879">MNNIYDVAVVGAGAAGLITAVHCAKNGKKVILYDKNKYPGRKLRITGKGRCNICNYSDNENILKNIVHNSKFMYSSLNNYSAIDLIKFFNDNGIKTKVERGNRVFPQSDDAMEIIEMFKNLIKDLNIKFKNETIVKDIEKVDETFKIITSSGADYAKNLVIACGGMSYKITGSNGDGYNLAQKFGHSIKPIKASLVAMNTSLDKDDRLELMGLSLRNVEVSVINEKKRKIFKEFGEMLFTHFGISGPIILSASSYMSTNEAYKLILDLKPALSEDQLDNKLILLFEEEHLKSIGKVLENLLPKKLINIFLNSINIDYYKKACDITKSERASIINNLKHFDLKYDSLRDIDEAIITAGGVNVKEIDPKTMESKLVKNLYIVGEVLDIDALTGGYNLQIAFSTAYQAAMNIE</sequence>
<evidence type="ECO:0000313" key="6">
    <source>
        <dbReference type="EMBL" id="UQK58449.1"/>
    </source>
</evidence>
<evidence type="ECO:0000256" key="2">
    <source>
        <dbReference type="ARBA" id="ARBA00022630"/>
    </source>
</evidence>
<keyword evidence="3" id="KW-0274">FAD</keyword>
<dbReference type="Gene3D" id="1.10.8.260">
    <property type="entry name" value="HI0933 insert domain-like"/>
    <property type="match status" value="1"/>
</dbReference>
<protein>
    <submittedName>
        <fullName evidence="6">NAD(P)/FAD-dependent oxidoreductase</fullName>
    </submittedName>
</protein>
<dbReference type="Gene3D" id="3.50.50.60">
    <property type="entry name" value="FAD/NAD(P)-binding domain"/>
    <property type="match status" value="1"/>
</dbReference>
<dbReference type="Gene3D" id="2.40.30.10">
    <property type="entry name" value="Translation factors"/>
    <property type="match status" value="1"/>
</dbReference>
<dbReference type="SUPFAM" id="SSF51905">
    <property type="entry name" value="FAD/NAD(P)-binding domain"/>
    <property type="match status" value="1"/>
</dbReference>
<evidence type="ECO:0000259" key="4">
    <source>
        <dbReference type="Pfam" id="PF03486"/>
    </source>
</evidence>
<evidence type="ECO:0000259" key="5">
    <source>
        <dbReference type="Pfam" id="PF22780"/>
    </source>
</evidence>
<accession>A0A9E7IU85</accession>
<dbReference type="InterPro" id="IPR057661">
    <property type="entry name" value="RsdA/BaiN/AoA(So)_Rossmann"/>
</dbReference>
<dbReference type="NCBIfam" id="TIGR00275">
    <property type="entry name" value="aminoacetone oxidase family FAD-binding enzyme"/>
    <property type="match status" value="1"/>
</dbReference>
<name>A0A9E7IU85_9FIRM</name>
<dbReference type="Pfam" id="PF03486">
    <property type="entry name" value="HI0933_like"/>
    <property type="match status" value="1"/>
</dbReference>
<dbReference type="KEGG" id="fms:M1R53_04210"/>
<feature type="domain" description="RsdA/BaiN/AoA(So)-like insert" evidence="5">
    <location>
        <begin position="193"/>
        <end position="354"/>
    </location>
</feature>
<keyword evidence="2" id="KW-0285">Flavoprotein</keyword>
<dbReference type="PRINTS" id="PR00411">
    <property type="entry name" value="PNDRDTASEI"/>
</dbReference>
<dbReference type="InterPro" id="IPR036188">
    <property type="entry name" value="FAD/NAD-bd_sf"/>
</dbReference>
<keyword evidence="7" id="KW-1185">Reference proteome</keyword>
<dbReference type="EMBL" id="CP096649">
    <property type="protein sequence ID" value="UQK58449.1"/>
    <property type="molecule type" value="Genomic_DNA"/>
</dbReference>
<evidence type="ECO:0000256" key="1">
    <source>
        <dbReference type="ARBA" id="ARBA00001974"/>
    </source>
</evidence>
<comment type="cofactor">
    <cofactor evidence="1">
        <name>FAD</name>
        <dbReference type="ChEBI" id="CHEBI:57692"/>
    </cofactor>
</comment>
<feature type="domain" description="RsdA/BaiN/AoA(So)-like Rossmann fold-like" evidence="4">
    <location>
        <begin position="6"/>
        <end position="407"/>
    </location>
</feature>
<organism evidence="6 7">
    <name type="scientific">Fenollaria massiliensis</name>
    <dbReference type="NCBI Taxonomy" id="938288"/>
    <lineage>
        <taxon>Bacteria</taxon>
        <taxon>Bacillati</taxon>
        <taxon>Bacillota</taxon>
        <taxon>Clostridia</taxon>
        <taxon>Eubacteriales</taxon>
        <taxon>Fenollaria</taxon>
    </lineage>
</organism>
<proteinExistence type="predicted"/>
<reference evidence="6" key="1">
    <citation type="submission" date="2022-04" db="EMBL/GenBank/DDBJ databases">
        <title>Complete genome sequences of Ezakiella coagulans and Fenollaria massiliensis.</title>
        <authorList>
            <person name="France M.T."/>
            <person name="Clifford J."/>
            <person name="Narina S."/>
            <person name="Rutt L."/>
            <person name="Ravel J."/>
        </authorList>
    </citation>
    <scope>NUCLEOTIDE SEQUENCE</scope>
    <source>
        <strain evidence="6">C0061C2</strain>
    </source>
</reference>
<dbReference type="PANTHER" id="PTHR42887:SF2">
    <property type="entry name" value="OS12G0638800 PROTEIN"/>
    <property type="match status" value="1"/>
</dbReference>
<dbReference type="PANTHER" id="PTHR42887">
    <property type="entry name" value="OS12G0638800 PROTEIN"/>
    <property type="match status" value="1"/>
</dbReference>
<gene>
    <name evidence="6" type="ORF">M1R53_04210</name>
</gene>
<evidence type="ECO:0000256" key="3">
    <source>
        <dbReference type="ARBA" id="ARBA00022827"/>
    </source>
</evidence>
<evidence type="ECO:0000313" key="7">
    <source>
        <dbReference type="Proteomes" id="UP000831151"/>
    </source>
</evidence>
<dbReference type="SUPFAM" id="SSF160996">
    <property type="entry name" value="HI0933 insert domain-like"/>
    <property type="match status" value="1"/>
</dbReference>
<dbReference type="InterPro" id="IPR055178">
    <property type="entry name" value="RsdA/BaiN/AoA(So)-like_dom"/>
</dbReference>
<dbReference type="Proteomes" id="UP000831151">
    <property type="component" value="Chromosome"/>
</dbReference>
<dbReference type="AlphaFoldDB" id="A0A9E7IU85"/>
<dbReference type="PRINTS" id="PR00368">
    <property type="entry name" value="FADPNR"/>
</dbReference>
<dbReference type="RefSeq" id="WP_249242089.1">
    <property type="nucleotide sequence ID" value="NZ_CP096649.1"/>
</dbReference>